<evidence type="ECO:0000256" key="2">
    <source>
        <dbReference type="ARBA" id="ARBA00022803"/>
    </source>
</evidence>
<comment type="caution">
    <text evidence="5">The sequence shown here is derived from an EMBL/GenBank/DDBJ whole genome shotgun (WGS) entry which is preliminary data.</text>
</comment>
<keyword evidence="1" id="KW-0677">Repeat</keyword>
<evidence type="ECO:0000313" key="6">
    <source>
        <dbReference type="Proteomes" id="UP000076935"/>
    </source>
</evidence>
<evidence type="ECO:0000313" key="5">
    <source>
        <dbReference type="EMBL" id="OAH61173.1"/>
    </source>
</evidence>
<dbReference type="RefSeq" id="WP_063965615.1">
    <property type="nucleotide sequence ID" value="NZ_JBCNAN010000040.1"/>
</dbReference>
<accession>A0A177L6G7</accession>
<dbReference type="Pfam" id="PF13432">
    <property type="entry name" value="TPR_16"/>
    <property type="match status" value="1"/>
</dbReference>
<dbReference type="InterPro" id="IPR039564">
    <property type="entry name" value="Peptidase_C39-like"/>
</dbReference>
<keyword evidence="6" id="KW-1185">Reference proteome</keyword>
<sequence length="1310" mass="152074">MKPSDIKTVSELIGKIRQLWELKSYKALREFLAKIESEEDYYRLIRLAEAGSMHSYSHFLAVMANKRFQSVRTFSWYCYSLLEKGKSMEAETKMKRHLFDKDIDSLSVEEKKEAYLLLVWTMCQLHRYREADEYMERIKTAGGVLLPDQLAAFYMETNDWVRAEQEIVKGLNLSFDKRGDISYLVYADLLSRQGDHEKALHFLEKGAERFPDLPSLQLEQIRRLRHMGRSADVLENVEWLNEENPFHANIDYFLYLKAEALYRLEKWDELQAWISQHEKVLQSTELGERTINPDGEYKELTIQPVRQKLNYCVPAALSMVLQALGQKISQDEVAEYVFDVTGSKLMTAIDYMTSLGFTSKFFKGTIDLYKQFIDAGCPVMLDMLIENNSHVQVVVGYDDRLGVLLVQDPNEFEAVMVSYDEAAKMYRLKDRLSVVFVTTEQMHLLKPLDEKEHQFFQSMFVHLEEIEQNIEASIDSFLAFLENNDGEIFASILGLSMIQHEKAKLYQEKWIRHVMERFGDDDEDVQLLIAQSYYTHDQTGKEFQDVMNNVKKKNAYAHFLMGVVDYQKDKTEQAIFHLNRSLEKDPFQPSAYAYLARSYADFSQFQLARHHALTALEQAGTDEFTRSTYAIILLESGAVQEALHAFEQLSEEYPNNDYYAYEIGRCYMELGDKQASKWLRRALDMNPALPYPYLRIAEIRMEEEKWERAEAYLRTGAEDFVPESKTGILWLYIGHTRMGRELYDHAEEAYDRAVRLDDDGELLAVVYKAQSIIKQDDWERAEQVIRAETRPDILVRAGAMMMEEAEREIQQSLALNFMEAGLTAGGDDLSEHVSMYVDYVEDTPFIHRAALFSETLRARYPISDIYCYEAIFHEQMENMEIVEWLLLEAVELDPKSTFPHYRLGKLYRAIEEYEKAVFHLRRCIQLDHNFTAAHDELAHLYMETSDCNKGKRHLFHVLEQMPQACDFDLFSEWMSTPAERQKVITQLGKLKGTTDEEWRLGALADMLDIDEAICLLKQEESVQLQAKLASLYLKAGNIKEALLLIEALIQKEPDNESLYEPWVEALYRSKKLLKVEKFVREMELLDEDTASVYRNSADVLVLCVREQTEKEHRGLLKKLTSGIKTASLVGTVTAYYEKAIEFEPDDPRAYDRLAIFFIEQGVADDALKVLKRYLSNHDDDSLRFKAAAAAMSHGTESGKEKYIQEAKKHLLLLKERHPSDAVVREMLGDAYMYTGQPDDALTEYEELIETAPYKTEGYAGIILVLIEIDKISEAKQFLNQVPDQIRDRVVVQFKEMLEGDPRMEELISHD</sequence>
<feature type="repeat" description="TPR" evidence="3">
    <location>
        <begin position="1221"/>
        <end position="1254"/>
    </location>
</feature>
<evidence type="ECO:0000256" key="3">
    <source>
        <dbReference type="PROSITE-ProRule" id="PRU00339"/>
    </source>
</evidence>
<feature type="repeat" description="TPR" evidence="3">
    <location>
        <begin position="1022"/>
        <end position="1055"/>
    </location>
</feature>
<dbReference type="Gene3D" id="3.90.70.10">
    <property type="entry name" value="Cysteine proteinases"/>
    <property type="match status" value="1"/>
</dbReference>
<feature type="repeat" description="TPR" evidence="3">
    <location>
        <begin position="555"/>
        <end position="588"/>
    </location>
</feature>
<dbReference type="SMART" id="SM00028">
    <property type="entry name" value="TPR"/>
    <property type="match status" value="11"/>
</dbReference>
<name>A0A177L6G7_9BACI</name>
<proteinExistence type="predicted"/>
<keyword evidence="2 3" id="KW-0802">TPR repeat</keyword>
<reference evidence="5 6" key="1">
    <citation type="submission" date="2016-01" db="EMBL/GenBank/DDBJ databases">
        <title>Investigation of taxonomic status of Bacillus aminovorans.</title>
        <authorList>
            <person name="Verma A."/>
            <person name="Pal Y."/>
            <person name="Krishnamurthi S."/>
        </authorList>
    </citation>
    <scope>NUCLEOTIDE SEQUENCE [LARGE SCALE GENOMIC DNA]</scope>
    <source>
        <strain evidence="5 6">DSM 1314</strain>
    </source>
</reference>
<dbReference type="STRING" id="29332.AWH48_19225"/>
<dbReference type="PROSITE" id="PS50005">
    <property type="entry name" value="TPR"/>
    <property type="match status" value="5"/>
</dbReference>
<dbReference type="InterPro" id="IPR011990">
    <property type="entry name" value="TPR-like_helical_dom_sf"/>
</dbReference>
<dbReference type="InterPro" id="IPR051685">
    <property type="entry name" value="Ycf3/AcsC/BcsC/TPR_MFPF"/>
</dbReference>
<dbReference type="PANTHER" id="PTHR44943:SF8">
    <property type="entry name" value="TPR REPEAT-CONTAINING PROTEIN MJ0263"/>
    <property type="match status" value="1"/>
</dbReference>
<gene>
    <name evidence="5" type="ORF">AWH49_02500</name>
</gene>
<dbReference type="SUPFAM" id="SSF48452">
    <property type="entry name" value="TPR-like"/>
    <property type="match status" value="5"/>
</dbReference>
<organism evidence="5 6">
    <name type="scientific">Domibacillus aminovorans</name>
    <dbReference type="NCBI Taxonomy" id="29332"/>
    <lineage>
        <taxon>Bacteria</taxon>
        <taxon>Bacillati</taxon>
        <taxon>Bacillota</taxon>
        <taxon>Bacilli</taxon>
        <taxon>Bacillales</taxon>
        <taxon>Bacillaceae</taxon>
        <taxon>Domibacillus</taxon>
    </lineage>
</organism>
<dbReference type="Pfam" id="PF13181">
    <property type="entry name" value="TPR_8"/>
    <property type="match status" value="1"/>
</dbReference>
<feature type="repeat" description="TPR" evidence="3">
    <location>
        <begin position="897"/>
        <end position="930"/>
    </location>
</feature>
<protein>
    <recommendedName>
        <fullName evidence="4">Peptidase C39-like domain-containing protein</fullName>
    </recommendedName>
</protein>
<feature type="domain" description="Peptidase C39-like" evidence="4">
    <location>
        <begin position="302"/>
        <end position="410"/>
    </location>
</feature>
<dbReference type="PANTHER" id="PTHR44943">
    <property type="entry name" value="CELLULOSE SYNTHASE OPERON PROTEIN C"/>
    <property type="match status" value="1"/>
</dbReference>
<evidence type="ECO:0000256" key="1">
    <source>
        <dbReference type="ARBA" id="ARBA00022737"/>
    </source>
</evidence>
<dbReference type="EMBL" id="LQWY01000023">
    <property type="protein sequence ID" value="OAH61173.1"/>
    <property type="molecule type" value="Genomic_DNA"/>
</dbReference>
<dbReference type="Gene3D" id="1.25.40.10">
    <property type="entry name" value="Tetratricopeptide repeat domain"/>
    <property type="match status" value="4"/>
</dbReference>
<feature type="repeat" description="TPR" evidence="3">
    <location>
        <begin position="727"/>
        <end position="760"/>
    </location>
</feature>
<dbReference type="Pfam" id="PF13529">
    <property type="entry name" value="Peptidase_C39_2"/>
    <property type="match status" value="1"/>
</dbReference>
<dbReference type="Proteomes" id="UP000076935">
    <property type="component" value="Unassembled WGS sequence"/>
</dbReference>
<dbReference type="InterPro" id="IPR019734">
    <property type="entry name" value="TPR_rpt"/>
</dbReference>
<evidence type="ECO:0000259" key="4">
    <source>
        <dbReference type="Pfam" id="PF13529"/>
    </source>
</evidence>